<keyword evidence="2" id="KW-0472">Membrane</keyword>
<feature type="region of interest" description="Disordered" evidence="1">
    <location>
        <begin position="614"/>
        <end position="653"/>
    </location>
</feature>
<sequence>MFTLNIFLNTASTASTRHHFRGQKMALWLQLIPRVHQDGWHADVAMDDYVYNRPVQGKRENVASHEEQGNNNKVDVGDYAVDEILDHKIGEEGSDEALNDDYDLDFGTKSDVDFKKHQLHKLDCRENFQIDEDVDNIINGNVNDWECFEDDTTLTDKQVISSALSHCYRNDFKNFKNYLTNCLLEIDNFNSPPQKFDNSLFTFLKPYYYQLGQRAPLFNGQQHRQNNPLIFHYFACPGFFTSHWSNASHHNPLHASFDQLYKQQTNLTFQTSFNKTDNFSFYSNDSNEENMTDHEKFEKWLSHSTNEFHTSSKYVNSRSTFHKNNFNAVNFDTNGIIESKKDNPSQRGWSLLTTTILIGLVFLVLNVFLFITTFVQWHFLGRKFKRRLDTKIDISDFENRLSASKFCDSVDYLLEHNKRSNRLDKKTLQITRPCEMKHERKNEGGLKEPSFLCNHTDISSSVNKLQSSTSLTNYIDNILNDTNASTNSLNRNVSNKRHFEKFYTIPKTSTNSIVLKKQTDVQNGNASIDFNSNCNVESADYSFASFIIDKTNYLTASKCNDLNSLNISTLNRIKMIDYDKLDDQKCKYNVRFSESQSVRQSDIQTLHSNKMLHHHCPQHQQPRVQQQQQQPNSAEHPINTPITNNFHSQNTSNPLNLLLKENDLTTTDELSPKMRPVCYAAPSLPKNDTSKCNVSTVV</sequence>
<proteinExistence type="predicted"/>
<keyword evidence="2" id="KW-0812">Transmembrane</keyword>
<reference evidence="5" key="1">
    <citation type="submission" date="2012-12" db="EMBL/GenBank/DDBJ databases">
        <authorList>
            <person name="Hellsten U."/>
            <person name="Grimwood J."/>
            <person name="Chapman J.A."/>
            <person name="Shapiro H."/>
            <person name="Aerts A."/>
            <person name="Otillar R.P."/>
            <person name="Terry A.Y."/>
            <person name="Boore J.L."/>
            <person name="Simakov O."/>
            <person name="Marletaz F."/>
            <person name="Cho S.-J."/>
            <person name="Edsinger-Gonzales E."/>
            <person name="Havlak P."/>
            <person name="Kuo D.-H."/>
            <person name="Larsson T."/>
            <person name="Lv J."/>
            <person name="Arendt D."/>
            <person name="Savage R."/>
            <person name="Osoegawa K."/>
            <person name="de Jong P."/>
            <person name="Lindberg D.R."/>
            <person name="Seaver E.C."/>
            <person name="Weisblat D.A."/>
            <person name="Putnam N.H."/>
            <person name="Grigoriev I.V."/>
            <person name="Rokhsar D.S."/>
        </authorList>
    </citation>
    <scope>NUCLEOTIDE SEQUENCE</scope>
</reference>
<dbReference type="RefSeq" id="XP_009023129.1">
    <property type="nucleotide sequence ID" value="XM_009024881.1"/>
</dbReference>
<dbReference type="InParanoid" id="T1ET48"/>
<reference evidence="3 5" key="2">
    <citation type="journal article" date="2013" name="Nature">
        <title>Insights into bilaterian evolution from three spiralian genomes.</title>
        <authorList>
            <person name="Simakov O."/>
            <person name="Marletaz F."/>
            <person name="Cho S.J."/>
            <person name="Edsinger-Gonzales E."/>
            <person name="Havlak P."/>
            <person name="Hellsten U."/>
            <person name="Kuo D.H."/>
            <person name="Larsson T."/>
            <person name="Lv J."/>
            <person name="Arendt D."/>
            <person name="Savage R."/>
            <person name="Osoegawa K."/>
            <person name="de Jong P."/>
            <person name="Grimwood J."/>
            <person name="Chapman J.A."/>
            <person name="Shapiro H."/>
            <person name="Aerts A."/>
            <person name="Otillar R.P."/>
            <person name="Terry A.Y."/>
            <person name="Boore J.L."/>
            <person name="Grigoriev I.V."/>
            <person name="Lindberg D.R."/>
            <person name="Seaver E.C."/>
            <person name="Weisblat D.A."/>
            <person name="Putnam N.H."/>
            <person name="Rokhsar D.S."/>
        </authorList>
    </citation>
    <scope>NUCLEOTIDE SEQUENCE</scope>
</reference>
<keyword evidence="2" id="KW-1133">Transmembrane helix</keyword>
<keyword evidence="5" id="KW-1185">Reference proteome</keyword>
<dbReference type="AlphaFoldDB" id="T1ET48"/>
<protein>
    <submittedName>
        <fullName evidence="3 4">Uncharacterized protein</fullName>
    </submittedName>
</protein>
<accession>T1ET48</accession>
<feature type="compositionally biased region" description="Low complexity" evidence="1">
    <location>
        <begin position="618"/>
        <end position="631"/>
    </location>
</feature>
<gene>
    <name evidence="4" type="primary">20199748</name>
    <name evidence="3" type="ORF">HELRODRAFT_162779</name>
</gene>
<evidence type="ECO:0000313" key="4">
    <source>
        <dbReference type="EnsemblMetazoa" id="HelroP162779"/>
    </source>
</evidence>
<evidence type="ECO:0000256" key="2">
    <source>
        <dbReference type="SAM" id="Phobius"/>
    </source>
</evidence>
<dbReference type="EMBL" id="KB097143">
    <property type="protein sequence ID" value="ESN99261.1"/>
    <property type="molecule type" value="Genomic_DNA"/>
</dbReference>
<evidence type="ECO:0000313" key="3">
    <source>
        <dbReference type="EMBL" id="ESN99261.1"/>
    </source>
</evidence>
<name>T1ET48_HELRO</name>
<organism evidence="4 5">
    <name type="scientific">Helobdella robusta</name>
    <name type="common">Californian leech</name>
    <dbReference type="NCBI Taxonomy" id="6412"/>
    <lineage>
        <taxon>Eukaryota</taxon>
        <taxon>Metazoa</taxon>
        <taxon>Spiralia</taxon>
        <taxon>Lophotrochozoa</taxon>
        <taxon>Annelida</taxon>
        <taxon>Clitellata</taxon>
        <taxon>Hirudinea</taxon>
        <taxon>Rhynchobdellida</taxon>
        <taxon>Glossiphoniidae</taxon>
        <taxon>Helobdella</taxon>
    </lineage>
</organism>
<dbReference type="EnsemblMetazoa" id="HelroT162779">
    <property type="protein sequence ID" value="HelroP162779"/>
    <property type="gene ID" value="HelroG162779"/>
</dbReference>
<dbReference type="Proteomes" id="UP000015101">
    <property type="component" value="Unassembled WGS sequence"/>
</dbReference>
<evidence type="ECO:0000256" key="1">
    <source>
        <dbReference type="SAM" id="MobiDB-lite"/>
    </source>
</evidence>
<dbReference type="EMBL" id="AMQM01001173">
    <property type="status" value="NOT_ANNOTATED_CDS"/>
    <property type="molecule type" value="Genomic_DNA"/>
</dbReference>
<dbReference type="HOGENOM" id="CLU_394989_0_0_1"/>
<feature type="transmembrane region" description="Helical" evidence="2">
    <location>
        <begin position="349"/>
        <end position="377"/>
    </location>
</feature>
<dbReference type="GeneID" id="20199748"/>
<dbReference type="CTD" id="20199748"/>
<feature type="compositionally biased region" description="Polar residues" evidence="1">
    <location>
        <begin position="640"/>
        <end position="653"/>
    </location>
</feature>
<reference evidence="4" key="3">
    <citation type="submission" date="2015-06" db="UniProtKB">
        <authorList>
            <consortium name="EnsemblMetazoa"/>
        </authorList>
    </citation>
    <scope>IDENTIFICATION</scope>
</reference>
<evidence type="ECO:0000313" key="5">
    <source>
        <dbReference type="Proteomes" id="UP000015101"/>
    </source>
</evidence>
<dbReference type="KEGG" id="hro:HELRODRAFT_162779"/>
<dbReference type="OrthoDB" id="3200163at2759"/>